<dbReference type="PANTHER" id="PTHR22948:SF29">
    <property type="entry name" value="FI02030P-RELATED"/>
    <property type="match status" value="1"/>
</dbReference>
<protein>
    <submittedName>
        <fullName evidence="3">Tudor domain-containing protein</fullName>
    </submittedName>
</protein>
<accession>A0A914V9C2</accession>
<dbReference type="InterPro" id="IPR002999">
    <property type="entry name" value="Tudor"/>
</dbReference>
<dbReference type="WBParaSite" id="PSAMB.scaffold159size70710.g2843.t1">
    <property type="protein sequence ID" value="PSAMB.scaffold159size70710.g2843.t1"/>
    <property type="gene ID" value="PSAMB.scaffold159size70710.g2843"/>
</dbReference>
<reference evidence="3" key="1">
    <citation type="submission" date="2022-11" db="UniProtKB">
        <authorList>
            <consortium name="WormBaseParasite"/>
        </authorList>
    </citation>
    <scope>IDENTIFICATION</scope>
</reference>
<keyword evidence="2" id="KW-1185">Reference proteome</keyword>
<dbReference type="AlphaFoldDB" id="A0A914V9C2"/>
<dbReference type="PANTHER" id="PTHR22948">
    <property type="entry name" value="TUDOR DOMAIN CONTAINING PROTEIN"/>
    <property type="match status" value="1"/>
</dbReference>
<evidence type="ECO:0000259" key="1">
    <source>
        <dbReference type="PROSITE" id="PS50304"/>
    </source>
</evidence>
<evidence type="ECO:0000313" key="2">
    <source>
        <dbReference type="Proteomes" id="UP000887566"/>
    </source>
</evidence>
<dbReference type="Proteomes" id="UP000887566">
    <property type="component" value="Unplaced"/>
</dbReference>
<proteinExistence type="predicted"/>
<dbReference type="InterPro" id="IPR050621">
    <property type="entry name" value="Tudor_domain_containing"/>
</dbReference>
<organism evidence="2 3">
    <name type="scientific">Plectus sambesii</name>
    <dbReference type="NCBI Taxonomy" id="2011161"/>
    <lineage>
        <taxon>Eukaryota</taxon>
        <taxon>Metazoa</taxon>
        <taxon>Ecdysozoa</taxon>
        <taxon>Nematoda</taxon>
        <taxon>Chromadorea</taxon>
        <taxon>Plectida</taxon>
        <taxon>Plectina</taxon>
        <taxon>Plectoidea</taxon>
        <taxon>Plectidae</taxon>
        <taxon>Plectus</taxon>
    </lineage>
</organism>
<dbReference type="SUPFAM" id="SSF63748">
    <property type="entry name" value="Tudor/PWWP/MBT"/>
    <property type="match status" value="1"/>
</dbReference>
<sequence>MASGGELRKSVLGGSHVNLTSSLEDAGIVDELPSAAASATDVSNNDGLKIPELLLSSGMFVDGLVSVVNCPADIFVQPLIFEATINLLNKALNRFYQVLSEGELDISMEFYHKTGGMCVAKYEDGCWYRAVFLGRSAPSRAEVLFIDYGNVDRVPLTDCKVLVKKFSTERIRPLAINCTDAFADRIDGDVFKQAIEGHKVVLKIVDNEDEEAPVVVEVFVIGKGINSEGELNFSRQLAGVFEDEQTPAV</sequence>
<feature type="domain" description="Tudor" evidence="1">
    <location>
        <begin position="111"/>
        <end position="169"/>
    </location>
</feature>
<dbReference type="Gene3D" id="2.30.30.140">
    <property type="match status" value="1"/>
</dbReference>
<evidence type="ECO:0000313" key="3">
    <source>
        <dbReference type="WBParaSite" id="PSAMB.scaffold159size70710.g2843.t1"/>
    </source>
</evidence>
<name>A0A914V9C2_9BILA</name>
<dbReference type="SMART" id="SM00333">
    <property type="entry name" value="TUDOR"/>
    <property type="match status" value="1"/>
</dbReference>
<dbReference type="Pfam" id="PF00567">
    <property type="entry name" value="TUDOR"/>
    <property type="match status" value="1"/>
</dbReference>
<dbReference type="PROSITE" id="PS50304">
    <property type="entry name" value="TUDOR"/>
    <property type="match status" value="1"/>
</dbReference>